<evidence type="ECO:0000256" key="10">
    <source>
        <dbReference type="ARBA" id="ARBA00023136"/>
    </source>
</evidence>
<dbReference type="InterPro" id="IPR031481">
    <property type="entry name" value="Glyco_tran_10_N"/>
</dbReference>
<feature type="transmembrane region" description="Helical" evidence="12">
    <location>
        <begin position="34"/>
        <end position="54"/>
    </location>
</feature>
<evidence type="ECO:0000256" key="6">
    <source>
        <dbReference type="ARBA" id="ARBA00022692"/>
    </source>
</evidence>
<evidence type="ECO:0000259" key="14">
    <source>
        <dbReference type="Pfam" id="PF17039"/>
    </source>
</evidence>
<keyword evidence="11" id="KW-0325">Glycoprotein</keyword>
<dbReference type="UniPathway" id="UPA00378"/>
<keyword evidence="6 12" id="KW-0812">Transmembrane</keyword>
<feature type="domain" description="Fucosyltransferase C-terminal" evidence="13">
    <location>
        <begin position="249"/>
        <end position="424"/>
    </location>
</feature>
<keyword evidence="10 12" id="KW-0472">Membrane</keyword>
<accession>A0A8J2WN85</accession>
<dbReference type="InterPro" id="IPR001503">
    <property type="entry name" value="Glyco_trans_10"/>
</dbReference>
<evidence type="ECO:0000259" key="13">
    <source>
        <dbReference type="Pfam" id="PF00852"/>
    </source>
</evidence>
<protein>
    <recommendedName>
        <fullName evidence="12">Fucosyltransferase</fullName>
        <ecNumber evidence="12">2.4.1.-</ecNumber>
    </recommendedName>
</protein>
<dbReference type="OrthoDB" id="427096at2759"/>
<evidence type="ECO:0000256" key="5">
    <source>
        <dbReference type="ARBA" id="ARBA00022679"/>
    </source>
</evidence>
<sequence length="442" mass="50975">MSKSKSKMNPSLRIVLQRISAIAVRSIPTRFSSVFNFVGCLAMCYLLVTAISFVSRNNNDNRSIETNEIVQEDIQIAEEIVDIKKEMESPPKTILYWTPYYNRTDFTVGLGQDPFIKFGCKVTNCIATSDRKLLNQSDAVIFHALQVNSRDLPAHRHPHQRFIFFLYETIPNTSIPCVGKCLPSSQYKPHYFNWTMTHRRDSDVYVAEPYGAIAPKYWTLPNQLPDELPPDTLPANPAVLLNRNYPHLANRTKMVAWFASHCPTHSQREDYVKELSNFIEVDIYGKCGTMECLPRNSHRCESLLDNYKFYLAAENSLCPDYVSEKFYRALTNDIVPIVYGGADYTQYAPPHSFINIADFKSPKDLADYLKLLDTNDALYMEYFQWKKHYAVVRSPKKGWCDLCAKLNDPNLEKKIKSYEDVAEWWVRKLPCYPGSSFLLSHS</sequence>
<evidence type="ECO:0000313" key="15">
    <source>
        <dbReference type="EMBL" id="CAH0111092.1"/>
    </source>
</evidence>
<evidence type="ECO:0000256" key="4">
    <source>
        <dbReference type="ARBA" id="ARBA00022676"/>
    </source>
</evidence>
<evidence type="ECO:0000256" key="2">
    <source>
        <dbReference type="ARBA" id="ARBA00004922"/>
    </source>
</evidence>
<dbReference type="GO" id="GO:0008417">
    <property type="term" value="F:fucosyltransferase activity"/>
    <property type="evidence" value="ECO:0007669"/>
    <property type="project" value="InterPro"/>
</dbReference>
<name>A0A8J2WN85_9CRUS</name>
<evidence type="ECO:0000256" key="8">
    <source>
        <dbReference type="ARBA" id="ARBA00022989"/>
    </source>
</evidence>
<keyword evidence="4 12" id="KW-0328">Glycosyltransferase</keyword>
<dbReference type="SUPFAM" id="SSF53756">
    <property type="entry name" value="UDP-Glycosyltransferase/glycogen phosphorylase"/>
    <property type="match status" value="1"/>
</dbReference>
<organism evidence="15 16">
    <name type="scientific">Daphnia galeata</name>
    <dbReference type="NCBI Taxonomy" id="27404"/>
    <lineage>
        <taxon>Eukaryota</taxon>
        <taxon>Metazoa</taxon>
        <taxon>Ecdysozoa</taxon>
        <taxon>Arthropoda</taxon>
        <taxon>Crustacea</taxon>
        <taxon>Branchiopoda</taxon>
        <taxon>Diplostraca</taxon>
        <taxon>Cladocera</taxon>
        <taxon>Anomopoda</taxon>
        <taxon>Daphniidae</taxon>
        <taxon>Daphnia</taxon>
    </lineage>
</organism>
<dbReference type="Pfam" id="PF17039">
    <property type="entry name" value="Glyco_tran_10_N"/>
    <property type="match status" value="1"/>
</dbReference>
<dbReference type="EMBL" id="CAKKLH010000310">
    <property type="protein sequence ID" value="CAH0111092.1"/>
    <property type="molecule type" value="Genomic_DNA"/>
</dbReference>
<comment type="caution">
    <text evidence="15">The sequence shown here is derived from an EMBL/GenBank/DDBJ whole genome shotgun (WGS) entry which is preliminary data.</text>
</comment>
<keyword evidence="7" id="KW-0735">Signal-anchor</keyword>
<keyword evidence="9 12" id="KW-0333">Golgi apparatus</keyword>
<evidence type="ECO:0000256" key="9">
    <source>
        <dbReference type="ARBA" id="ARBA00023034"/>
    </source>
</evidence>
<dbReference type="PANTHER" id="PTHR48438:SF1">
    <property type="entry name" value="ALPHA-(1,3)-FUCOSYLTRANSFERASE C-RELATED"/>
    <property type="match status" value="1"/>
</dbReference>
<comment type="subcellular location">
    <subcellularLocation>
        <location evidence="1 12">Golgi apparatus</location>
        <location evidence="1 12">Golgi stack membrane</location>
        <topology evidence="1 12">Single-pass type II membrane protein</topology>
    </subcellularLocation>
</comment>
<dbReference type="EC" id="2.4.1.-" evidence="12"/>
<keyword evidence="8 12" id="KW-1133">Transmembrane helix</keyword>
<dbReference type="AlphaFoldDB" id="A0A8J2WN85"/>
<evidence type="ECO:0000256" key="12">
    <source>
        <dbReference type="RuleBase" id="RU003832"/>
    </source>
</evidence>
<comment type="pathway">
    <text evidence="2">Protein modification; protein glycosylation.</text>
</comment>
<dbReference type="InterPro" id="IPR055270">
    <property type="entry name" value="Glyco_tran_10_C"/>
</dbReference>
<comment type="similarity">
    <text evidence="3 12">Belongs to the glycosyltransferase 10 family.</text>
</comment>
<dbReference type="Gene3D" id="3.40.50.11660">
    <property type="entry name" value="Glycosyl transferase family 10, C-terminal domain"/>
    <property type="match status" value="1"/>
</dbReference>
<dbReference type="Pfam" id="PF00852">
    <property type="entry name" value="Glyco_transf_10"/>
    <property type="match status" value="1"/>
</dbReference>
<gene>
    <name evidence="15" type="ORF">DGAL_LOCUS14702</name>
</gene>
<dbReference type="FunFam" id="3.40.50.11660:FF:000012">
    <property type="entry name" value="Uncharacterized protein"/>
    <property type="match status" value="1"/>
</dbReference>
<dbReference type="InterPro" id="IPR038577">
    <property type="entry name" value="GT10-like_C_sf"/>
</dbReference>
<feature type="domain" description="Fucosyltransferase N-terminal" evidence="14">
    <location>
        <begin position="91"/>
        <end position="206"/>
    </location>
</feature>
<evidence type="ECO:0000256" key="1">
    <source>
        <dbReference type="ARBA" id="ARBA00004447"/>
    </source>
</evidence>
<keyword evidence="5 12" id="KW-0808">Transferase</keyword>
<evidence type="ECO:0000256" key="11">
    <source>
        <dbReference type="ARBA" id="ARBA00023180"/>
    </source>
</evidence>
<evidence type="ECO:0000313" key="16">
    <source>
        <dbReference type="Proteomes" id="UP000789390"/>
    </source>
</evidence>
<evidence type="ECO:0000256" key="3">
    <source>
        <dbReference type="ARBA" id="ARBA00008919"/>
    </source>
</evidence>
<dbReference type="PANTHER" id="PTHR48438">
    <property type="entry name" value="ALPHA-(1,3)-FUCOSYLTRANSFERASE C-RELATED"/>
    <property type="match status" value="1"/>
</dbReference>
<evidence type="ECO:0000256" key="7">
    <source>
        <dbReference type="ARBA" id="ARBA00022968"/>
    </source>
</evidence>
<proteinExistence type="inferred from homology"/>
<reference evidence="15" key="1">
    <citation type="submission" date="2021-11" db="EMBL/GenBank/DDBJ databases">
        <authorList>
            <person name="Schell T."/>
        </authorList>
    </citation>
    <scope>NUCLEOTIDE SEQUENCE</scope>
    <source>
        <strain evidence="15">M5</strain>
    </source>
</reference>
<dbReference type="Proteomes" id="UP000789390">
    <property type="component" value="Unassembled WGS sequence"/>
</dbReference>
<keyword evidence="16" id="KW-1185">Reference proteome</keyword>
<dbReference type="GO" id="GO:0032580">
    <property type="term" value="C:Golgi cisterna membrane"/>
    <property type="evidence" value="ECO:0007669"/>
    <property type="project" value="UniProtKB-SubCell"/>
</dbReference>